<accession>A5FCX4</accession>
<dbReference type="HOGENOM" id="CLU_127506_0_0_10"/>
<reference evidence="1 2" key="1">
    <citation type="journal article" date="2009" name="Appl. Environ. Microbiol.">
        <title>Novel features of the polysaccharide-digesting gliding bacterium Flavobacterium johnsoniae as revealed by genome sequence analysis.</title>
        <authorList>
            <person name="McBride M.J."/>
            <person name="Xie G."/>
            <person name="Martens E.C."/>
            <person name="Lapidus A."/>
            <person name="Henrissat B."/>
            <person name="Rhodes R.G."/>
            <person name="Goltsman E."/>
            <person name="Wang W."/>
            <person name="Xu J."/>
            <person name="Hunnicutt D.W."/>
            <person name="Staroscik A.M."/>
            <person name="Hoover T.R."/>
            <person name="Cheng Y.Q."/>
            <person name="Stein J.L."/>
        </authorList>
    </citation>
    <scope>NUCLEOTIDE SEQUENCE [LARGE SCALE GENOMIC DNA]</scope>
    <source>
        <strain evidence="2">ATCC 17061 / DSM 2064 / JCM 8514 / BCRC 14874 / CCUG 350202 / NBRC 14942 / NCIMB 11054 / UW101</strain>
    </source>
</reference>
<gene>
    <name evidence="1" type="ordered locus">Fjoh_3940</name>
</gene>
<evidence type="ECO:0000313" key="2">
    <source>
        <dbReference type="Proteomes" id="UP000006694"/>
    </source>
</evidence>
<keyword evidence="2" id="KW-1185">Reference proteome</keyword>
<protein>
    <submittedName>
        <fullName evidence="1">Uncharacterized protein</fullName>
    </submittedName>
</protein>
<dbReference type="Proteomes" id="UP000006694">
    <property type="component" value="Chromosome"/>
</dbReference>
<evidence type="ECO:0000313" key="1">
    <source>
        <dbReference type="EMBL" id="ABQ06950.1"/>
    </source>
</evidence>
<dbReference type="Pfam" id="PF19268">
    <property type="entry name" value="CIS_TMP"/>
    <property type="match status" value="1"/>
</dbReference>
<dbReference type="RefSeq" id="WP_012025916.1">
    <property type="nucleotide sequence ID" value="NC_009441.1"/>
</dbReference>
<organism evidence="1 2">
    <name type="scientific">Flavobacterium johnsoniae (strain ATCC 17061 / DSM 2064 / JCM 8514 / BCRC 14874 / CCUG 350202 / NBRC 14942 / NCIMB 11054 / UW101)</name>
    <name type="common">Cytophaga johnsonae</name>
    <dbReference type="NCBI Taxonomy" id="376686"/>
    <lineage>
        <taxon>Bacteria</taxon>
        <taxon>Pseudomonadati</taxon>
        <taxon>Bacteroidota</taxon>
        <taxon>Flavobacteriia</taxon>
        <taxon>Flavobacteriales</taxon>
        <taxon>Flavobacteriaceae</taxon>
        <taxon>Flavobacterium</taxon>
    </lineage>
</organism>
<dbReference type="OrthoDB" id="1488184at2"/>
<dbReference type="GeneID" id="31766859"/>
<dbReference type="EMBL" id="CP000685">
    <property type="protein sequence ID" value="ABQ06950.1"/>
    <property type="molecule type" value="Genomic_DNA"/>
</dbReference>
<dbReference type="AlphaFoldDB" id="A5FCX4"/>
<dbReference type="KEGG" id="fjo:Fjoh_3940"/>
<sequence length="178" mass="20689">MEVLKMKTPTKNDIAVRNAGVVIINNYIPMLFERLELTVNNKFTSLENQKKAVKYLQYVVTGLPNTDEVYLPLNKILCGLSVTDKVADEIEITNQERNLIQGMLQAVISHWPEIGDCSVDGFRGNWFIRDGILSELEDKWELRVEKRAYDILLNRSPFAFSIVKFQWMNKPLYINWAY</sequence>
<name>A5FCX4_FLAJ1</name>
<dbReference type="eggNOG" id="COG4942">
    <property type="taxonomic scope" value="Bacteria"/>
</dbReference>
<dbReference type="STRING" id="376686.Fjoh_3940"/>
<proteinExistence type="predicted"/>
<dbReference type="InterPro" id="IPR045538">
    <property type="entry name" value="CIS_TMP"/>
</dbReference>